<accession>A0ABU4HP08</accession>
<name>A0ABU4HP08_9ACTN</name>
<gene>
    <name evidence="9" type="ORF">R7226_08005</name>
</gene>
<evidence type="ECO:0000259" key="8">
    <source>
        <dbReference type="PROSITE" id="PS50928"/>
    </source>
</evidence>
<dbReference type="Gene3D" id="1.10.3720.10">
    <property type="entry name" value="MetI-like"/>
    <property type="match status" value="1"/>
</dbReference>
<dbReference type="PROSITE" id="PS50928">
    <property type="entry name" value="ABC_TM1"/>
    <property type="match status" value="1"/>
</dbReference>
<evidence type="ECO:0000256" key="4">
    <source>
        <dbReference type="ARBA" id="ARBA00022692"/>
    </source>
</evidence>
<reference evidence="10" key="1">
    <citation type="submission" date="2023-07" db="EMBL/GenBank/DDBJ databases">
        <title>Conexibacter stalactiti sp. nov., isolated from stalactites in a lava cave and emended description of the genus Conexibacter.</title>
        <authorList>
            <person name="Lee S.D."/>
        </authorList>
    </citation>
    <scope>NUCLEOTIDE SEQUENCE [LARGE SCALE GENOMIC DNA]</scope>
    <source>
        <strain evidence="10">KCTC 39840</strain>
    </source>
</reference>
<organism evidence="9 10">
    <name type="scientific">Conexibacter stalactiti</name>
    <dbReference type="NCBI Taxonomy" id="1940611"/>
    <lineage>
        <taxon>Bacteria</taxon>
        <taxon>Bacillati</taxon>
        <taxon>Actinomycetota</taxon>
        <taxon>Thermoleophilia</taxon>
        <taxon>Solirubrobacterales</taxon>
        <taxon>Conexibacteraceae</taxon>
        <taxon>Conexibacter</taxon>
    </lineage>
</organism>
<evidence type="ECO:0000256" key="7">
    <source>
        <dbReference type="RuleBase" id="RU363032"/>
    </source>
</evidence>
<evidence type="ECO:0000313" key="10">
    <source>
        <dbReference type="Proteomes" id="UP001284601"/>
    </source>
</evidence>
<evidence type="ECO:0000313" key="9">
    <source>
        <dbReference type="EMBL" id="MDW5594275.1"/>
    </source>
</evidence>
<dbReference type="InterPro" id="IPR035906">
    <property type="entry name" value="MetI-like_sf"/>
</dbReference>
<feature type="transmembrane region" description="Helical" evidence="7">
    <location>
        <begin position="116"/>
        <end position="138"/>
    </location>
</feature>
<evidence type="ECO:0000256" key="1">
    <source>
        <dbReference type="ARBA" id="ARBA00004651"/>
    </source>
</evidence>
<evidence type="ECO:0000256" key="2">
    <source>
        <dbReference type="ARBA" id="ARBA00022448"/>
    </source>
</evidence>
<dbReference type="SUPFAM" id="SSF161098">
    <property type="entry name" value="MetI-like"/>
    <property type="match status" value="1"/>
</dbReference>
<evidence type="ECO:0000256" key="6">
    <source>
        <dbReference type="ARBA" id="ARBA00023136"/>
    </source>
</evidence>
<evidence type="ECO:0000256" key="3">
    <source>
        <dbReference type="ARBA" id="ARBA00022475"/>
    </source>
</evidence>
<protein>
    <submittedName>
        <fullName evidence="9">ABC transporter permease</fullName>
    </submittedName>
</protein>
<dbReference type="InterPro" id="IPR050366">
    <property type="entry name" value="BP-dependent_transpt_permease"/>
</dbReference>
<comment type="subcellular location">
    <subcellularLocation>
        <location evidence="1 7">Cell membrane</location>
        <topology evidence="1 7">Multi-pass membrane protein</topology>
    </subcellularLocation>
</comment>
<feature type="transmembrane region" description="Helical" evidence="7">
    <location>
        <begin position="239"/>
        <end position="256"/>
    </location>
</feature>
<keyword evidence="2 7" id="KW-0813">Transport</keyword>
<feature type="domain" description="ABC transmembrane type-1" evidence="8">
    <location>
        <begin position="110"/>
        <end position="299"/>
    </location>
</feature>
<sequence>MSAEGLAQRARLPYDADLALAPETVAAGGADAARPVVAGRGVAKRLLRRPTFVIGVAVVLFWALAALLWQRLGFDPYAPAGAPLQAPSSEHLLGTDNLGRDMLARVLAGARPTLQVAPLATLLATAAGTALGLVAGYFRGVVDDLLMRSFDVLYAFPGIIAVLLVSSAFGHSLLTLVIAIAIFFTPIVARTVRSAVLVETDKQYVEAARLQGERASWIVFREILPNVLPTVVVEGTIRLAYAIFVSAGLSFLGLGAQPPSPDWGLVVSQNRIFIQNAWWCAAFPALAIATLVVSVNLIADNLREVTHR</sequence>
<feature type="transmembrane region" description="Helical" evidence="7">
    <location>
        <begin position="173"/>
        <end position="192"/>
    </location>
</feature>
<dbReference type="PANTHER" id="PTHR43386">
    <property type="entry name" value="OLIGOPEPTIDE TRANSPORT SYSTEM PERMEASE PROTEIN APPC"/>
    <property type="match status" value="1"/>
</dbReference>
<keyword evidence="4 7" id="KW-0812">Transmembrane</keyword>
<proteinExistence type="inferred from homology"/>
<feature type="transmembrane region" description="Helical" evidence="7">
    <location>
        <begin position="150"/>
        <end position="167"/>
    </location>
</feature>
<dbReference type="RefSeq" id="WP_318596546.1">
    <property type="nucleotide sequence ID" value="NZ_JAWSTH010000014.1"/>
</dbReference>
<keyword evidence="5 7" id="KW-1133">Transmembrane helix</keyword>
<dbReference type="EMBL" id="JAWSTH010000014">
    <property type="protein sequence ID" value="MDW5594275.1"/>
    <property type="molecule type" value="Genomic_DNA"/>
</dbReference>
<comment type="caution">
    <text evidence="9">The sequence shown here is derived from an EMBL/GenBank/DDBJ whole genome shotgun (WGS) entry which is preliminary data.</text>
</comment>
<feature type="transmembrane region" description="Helical" evidence="7">
    <location>
        <begin position="50"/>
        <end position="69"/>
    </location>
</feature>
<evidence type="ECO:0000256" key="5">
    <source>
        <dbReference type="ARBA" id="ARBA00022989"/>
    </source>
</evidence>
<dbReference type="InterPro" id="IPR000515">
    <property type="entry name" value="MetI-like"/>
</dbReference>
<dbReference type="Pfam" id="PF00528">
    <property type="entry name" value="BPD_transp_1"/>
    <property type="match status" value="1"/>
</dbReference>
<dbReference type="Proteomes" id="UP001284601">
    <property type="component" value="Unassembled WGS sequence"/>
</dbReference>
<feature type="transmembrane region" description="Helical" evidence="7">
    <location>
        <begin position="276"/>
        <end position="299"/>
    </location>
</feature>
<reference evidence="9 10" key="2">
    <citation type="submission" date="2023-10" db="EMBL/GenBank/DDBJ databases">
        <authorList>
            <person name="Han X.F."/>
        </authorList>
    </citation>
    <scope>NUCLEOTIDE SEQUENCE [LARGE SCALE GENOMIC DNA]</scope>
    <source>
        <strain evidence="9 10">KCTC 39840</strain>
    </source>
</reference>
<keyword evidence="10" id="KW-1185">Reference proteome</keyword>
<keyword evidence="3" id="KW-1003">Cell membrane</keyword>
<dbReference type="CDD" id="cd06261">
    <property type="entry name" value="TM_PBP2"/>
    <property type="match status" value="1"/>
</dbReference>
<comment type="similarity">
    <text evidence="7">Belongs to the binding-protein-dependent transport system permease family.</text>
</comment>
<keyword evidence="6 7" id="KW-0472">Membrane</keyword>
<dbReference type="PANTHER" id="PTHR43386:SF25">
    <property type="entry name" value="PEPTIDE ABC TRANSPORTER PERMEASE PROTEIN"/>
    <property type="match status" value="1"/>
</dbReference>